<sequence length="69" mass="7920">MDKDRSVSLRASRRPNHTNLDIQDGDDGFFDADKSSLDYPIKTIWKRGFVRLLLVGGIVCMFFFPPFVP</sequence>
<reference evidence="2 3" key="1">
    <citation type="journal article" date="2018" name="Mol. Plant">
        <title>The genome of Artemisia annua provides insight into the evolution of Asteraceae family and artemisinin biosynthesis.</title>
        <authorList>
            <person name="Shen Q."/>
            <person name="Zhang L."/>
            <person name="Liao Z."/>
            <person name="Wang S."/>
            <person name="Yan T."/>
            <person name="Shi P."/>
            <person name="Liu M."/>
            <person name="Fu X."/>
            <person name="Pan Q."/>
            <person name="Wang Y."/>
            <person name="Lv Z."/>
            <person name="Lu X."/>
            <person name="Zhang F."/>
            <person name="Jiang W."/>
            <person name="Ma Y."/>
            <person name="Chen M."/>
            <person name="Hao X."/>
            <person name="Li L."/>
            <person name="Tang Y."/>
            <person name="Lv G."/>
            <person name="Zhou Y."/>
            <person name="Sun X."/>
            <person name="Brodelius P.E."/>
            <person name="Rose J.K.C."/>
            <person name="Tang K."/>
        </authorList>
    </citation>
    <scope>NUCLEOTIDE SEQUENCE [LARGE SCALE GENOMIC DNA]</scope>
    <source>
        <strain evidence="3">cv. Huhao1</strain>
        <tissue evidence="2">Leaf</tissue>
    </source>
</reference>
<evidence type="ECO:0000313" key="2">
    <source>
        <dbReference type="EMBL" id="PWA29949.1"/>
    </source>
</evidence>
<keyword evidence="3" id="KW-1185">Reference proteome</keyword>
<keyword evidence="1" id="KW-0472">Membrane</keyword>
<comment type="caution">
    <text evidence="2">The sequence shown here is derived from an EMBL/GenBank/DDBJ whole genome shotgun (WGS) entry which is preliminary data.</text>
</comment>
<protein>
    <submittedName>
        <fullName evidence="2">Uncharacterized protein</fullName>
    </submittedName>
</protein>
<organism evidence="2 3">
    <name type="scientific">Artemisia annua</name>
    <name type="common">Sweet wormwood</name>
    <dbReference type="NCBI Taxonomy" id="35608"/>
    <lineage>
        <taxon>Eukaryota</taxon>
        <taxon>Viridiplantae</taxon>
        <taxon>Streptophyta</taxon>
        <taxon>Embryophyta</taxon>
        <taxon>Tracheophyta</taxon>
        <taxon>Spermatophyta</taxon>
        <taxon>Magnoliopsida</taxon>
        <taxon>eudicotyledons</taxon>
        <taxon>Gunneridae</taxon>
        <taxon>Pentapetalae</taxon>
        <taxon>asterids</taxon>
        <taxon>campanulids</taxon>
        <taxon>Asterales</taxon>
        <taxon>Asteraceae</taxon>
        <taxon>Asteroideae</taxon>
        <taxon>Anthemideae</taxon>
        <taxon>Artemisiinae</taxon>
        <taxon>Artemisia</taxon>
    </lineage>
</organism>
<name>A0A2U1KA80_ARTAN</name>
<evidence type="ECO:0000313" key="3">
    <source>
        <dbReference type="Proteomes" id="UP000245207"/>
    </source>
</evidence>
<proteinExistence type="predicted"/>
<keyword evidence="1" id="KW-1133">Transmembrane helix</keyword>
<dbReference type="AlphaFoldDB" id="A0A2U1KA80"/>
<accession>A0A2U1KA80</accession>
<dbReference type="OrthoDB" id="10528697at2759"/>
<dbReference type="EMBL" id="PKPP01026556">
    <property type="protein sequence ID" value="PWA29949.1"/>
    <property type="molecule type" value="Genomic_DNA"/>
</dbReference>
<dbReference type="Proteomes" id="UP000245207">
    <property type="component" value="Unassembled WGS sequence"/>
</dbReference>
<gene>
    <name evidence="2" type="ORF">CTI12_AA625600</name>
</gene>
<keyword evidence="1" id="KW-0812">Transmembrane</keyword>
<evidence type="ECO:0000256" key="1">
    <source>
        <dbReference type="SAM" id="Phobius"/>
    </source>
</evidence>
<feature type="transmembrane region" description="Helical" evidence="1">
    <location>
        <begin position="49"/>
        <end position="68"/>
    </location>
</feature>